<dbReference type="RefSeq" id="WP_084353685.1">
    <property type="nucleotide sequence ID" value="NZ_FWYD01000013.1"/>
</dbReference>
<dbReference type="InterPro" id="IPR005802">
    <property type="entry name" value="ADC_synth_comp_1"/>
</dbReference>
<dbReference type="PRINTS" id="PR00095">
    <property type="entry name" value="ANTSNTHASEI"/>
</dbReference>
<dbReference type="GO" id="GO:0000162">
    <property type="term" value="P:L-tryptophan biosynthetic process"/>
    <property type="evidence" value="ECO:0007669"/>
    <property type="project" value="TreeGrafter"/>
</dbReference>
<dbReference type="Gene3D" id="3.60.120.10">
    <property type="entry name" value="Anthranilate synthase"/>
    <property type="match status" value="1"/>
</dbReference>
<dbReference type="InterPro" id="IPR015890">
    <property type="entry name" value="Chorismate_C"/>
</dbReference>
<dbReference type="EMBL" id="FWYD01000013">
    <property type="protein sequence ID" value="SMC95556.1"/>
    <property type="molecule type" value="Genomic_DNA"/>
</dbReference>
<organism evidence="2 3">
    <name type="scientific">Primorskyibacter flagellatus</name>
    <dbReference type="NCBI Taxonomy" id="1387277"/>
    <lineage>
        <taxon>Bacteria</taxon>
        <taxon>Pseudomonadati</taxon>
        <taxon>Pseudomonadota</taxon>
        <taxon>Alphaproteobacteria</taxon>
        <taxon>Rhodobacterales</taxon>
        <taxon>Roseobacteraceae</taxon>
        <taxon>Primorskyibacter</taxon>
    </lineage>
</organism>
<name>A0A1W2DEW5_9RHOB</name>
<dbReference type="SUPFAM" id="SSF56322">
    <property type="entry name" value="ADC synthase"/>
    <property type="match status" value="1"/>
</dbReference>
<dbReference type="NCBIfam" id="TIGR00553">
    <property type="entry name" value="pabB"/>
    <property type="match status" value="1"/>
</dbReference>
<dbReference type="PANTHER" id="PTHR11236">
    <property type="entry name" value="AMINOBENZOATE/ANTHRANILATE SYNTHASE"/>
    <property type="match status" value="1"/>
</dbReference>
<evidence type="ECO:0000259" key="1">
    <source>
        <dbReference type="Pfam" id="PF00425"/>
    </source>
</evidence>
<evidence type="ECO:0000313" key="3">
    <source>
        <dbReference type="Proteomes" id="UP000192330"/>
    </source>
</evidence>
<sequence length="401" mass="44006">MTTPDTPSGDSLAALDEPSVLLRDDIAGQELCFTAPVEMIRADSAGDVPAALEKMESARANGKWCAGYLSYEAGFALDPKLHGQMPETRGVPLVLMGVFDAPDARPVSQGHDGTAGLSNFRPMWSFEDYAPRFNRVHEHLRQGDCYQANLTFPITADWQGSAAALFNEMTERQPVRYAALVDLGGPVILSRSPELFFEVDDNRWIETHPMKGTMRRGATPEEDAALAEALRQDVKNRAENLMIVDLLRNDISRICELGSLHVPELFRIESYPTVHQLVSRVRARLNQDVTIADIITALFPCGSITGAPKLRAMQILRGLEDQPRDIYCGAIGYTSPAGRMRFNVAIRTLTLHDTGQAVFNVGGGIVYDSEVQAEYEECLLKARFATGKALPAPDLDRGAAD</sequence>
<dbReference type="AlphaFoldDB" id="A0A1W2DEW5"/>
<feature type="domain" description="Chorismate-utilising enzyme C-terminal" evidence="1">
    <location>
        <begin position="126"/>
        <end position="381"/>
    </location>
</feature>
<dbReference type="Proteomes" id="UP000192330">
    <property type="component" value="Unassembled WGS sequence"/>
</dbReference>
<reference evidence="2 3" key="1">
    <citation type="submission" date="2017-04" db="EMBL/GenBank/DDBJ databases">
        <authorList>
            <person name="Afonso C.L."/>
            <person name="Miller P.J."/>
            <person name="Scott M.A."/>
            <person name="Spackman E."/>
            <person name="Goraichik I."/>
            <person name="Dimitrov K.M."/>
            <person name="Suarez D.L."/>
            <person name="Swayne D.E."/>
        </authorList>
    </citation>
    <scope>NUCLEOTIDE SEQUENCE [LARGE SCALE GENOMIC DNA]</scope>
    <source>
        <strain evidence="2 3">CGMCC 1.12644</strain>
    </source>
</reference>
<evidence type="ECO:0000313" key="2">
    <source>
        <dbReference type="EMBL" id="SMC95556.1"/>
    </source>
</evidence>
<dbReference type="OrthoDB" id="9803598at2"/>
<protein>
    <submittedName>
        <fullName evidence="2">Aminodeoxychorismate synthase, subunit I</fullName>
    </submittedName>
</protein>
<dbReference type="PANTHER" id="PTHR11236:SF50">
    <property type="entry name" value="AMINODEOXYCHORISMATE SYNTHASE COMPONENT 1"/>
    <property type="match status" value="1"/>
</dbReference>
<gene>
    <name evidence="2" type="ORF">SAMN06295998_11317</name>
</gene>
<dbReference type="NCBIfam" id="NF005698">
    <property type="entry name" value="PRK07508.1"/>
    <property type="match status" value="1"/>
</dbReference>
<dbReference type="STRING" id="1387277.SAMN06295998_11317"/>
<dbReference type="InterPro" id="IPR019999">
    <property type="entry name" value="Anth_synth_I-like"/>
</dbReference>
<dbReference type="Pfam" id="PF00425">
    <property type="entry name" value="Chorismate_bind"/>
    <property type="match status" value="1"/>
</dbReference>
<accession>A0A1W2DEW5</accession>
<dbReference type="GO" id="GO:0046820">
    <property type="term" value="F:4-amino-4-deoxychorismate synthase activity"/>
    <property type="evidence" value="ECO:0007669"/>
    <property type="project" value="TreeGrafter"/>
</dbReference>
<dbReference type="InterPro" id="IPR005801">
    <property type="entry name" value="ADC_synthase"/>
</dbReference>
<proteinExistence type="predicted"/>
<keyword evidence="3" id="KW-1185">Reference proteome</keyword>
<dbReference type="GO" id="GO:0009396">
    <property type="term" value="P:folic acid-containing compound biosynthetic process"/>
    <property type="evidence" value="ECO:0007669"/>
    <property type="project" value="InterPro"/>
</dbReference>